<dbReference type="Proteomes" id="UP000297647">
    <property type="component" value="Unassembled WGS sequence"/>
</dbReference>
<gene>
    <name evidence="1" type="ORF">E4S40_13000</name>
</gene>
<dbReference type="OrthoDB" id="827055at2"/>
<dbReference type="AlphaFoldDB" id="A0A4Y9QQ98"/>
<organism evidence="1 2">
    <name type="scientific">Algoriphagus kandeliae</name>
    <dbReference type="NCBI Taxonomy" id="2562278"/>
    <lineage>
        <taxon>Bacteria</taxon>
        <taxon>Pseudomonadati</taxon>
        <taxon>Bacteroidota</taxon>
        <taxon>Cytophagia</taxon>
        <taxon>Cytophagales</taxon>
        <taxon>Cyclobacteriaceae</taxon>
        <taxon>Algoriphagus</taxon>
    </lineage>
</organism>
<protein>
    <submittedName>
        <fullName evidence="1">Uncharacterized protein</fullName>
    </submittedName>
</protein>
<evidence type="ECO:0000313" key="1">
    <source>
        <dbReference type="EMBL" id="TFV93176.1"/>
    </source>
</evidence>
<accession>A0A4Y9QQ98</accession>
<reference evidence="1 2" key="1">
    <citation type="submission" date="2019-03" db="EMBL/GenBank/DDBJ databases">
        <title>Algoriphagus sp. nov, a new strain isolated from root system soil of mangrove plant Kandelia.</title>
        <authorList>
            <person name="Yin Q."/>
            <person name="Wang K."/>
            <person name="Song Z."/>
        </authorList>
    </citation>
    <scope>NUCLEOTIDE SEQUENCE [LARGE SCALE GENOMIC DNA]</scope>
    <source>
        <strain evidence="1 2">XY-J91</strain>
    </source>
</reference>
<sequence>MKDLPKNYQIDDEELEARIIMAKEWNQFEVPKEIDERITELIYWKEEEEHEVLLTLMDEFEAQECYIRKAYGLVPLISIKGKKKKLRGHFIKAHFARKAVCQEDFGILDKGHLFINNFINPCPLNFSKES</sequence>
<keyword evidence="2" id="KW-1185">Reference proteome</keyword>
<proteinExistence type="predicted"/>
<dbReference type="EMBL" id="SPSB01000004">
    <property type="protein sequence ID" value="TFV93176.1"/>
    <property type="molecule type" value="Genomic_DNA"/>
</dbReference>
<evidence type="ECO:0000313" key="2">
    <source>
        <dbReference type="Proteomes" id="UP000297647"/>
    </source>
</evidence>
<comment type="caution">
    <text evidence="1">The sequence shown here is derived from an EMBL/GenBank/DDBJ whole genome shotgun (WGS) entry which is preliminary data.</text>
</comment>
<dbReference type="RefSeq" id="WP_135074839.1">
    <property type="nucleotide sequence ID" value="NZ_SPSB01000004.1"/>
</dbReference>
<name>A0A4Y9QQ98_9BACT</name>